<keyword evidence="6 12" id="KW-0547">Nucleotide-binding</keyword>
<evidence type="ECO:0000256" key="7">
    <source>
        <dbReference type="ARBA" id="ARBA00022763"/>
    </source>
</evidence>
<evidence type="ECO:0000256" key="5">
    <source>
        <dbReference type="ARBA" id="ARBA00022705"/>
    </source>
</evidence>
<dbReference type="PANTHER" id="PTHR32182:SF0">
    <property type="entry name" value="DNA REPLICATION AND REPAIR PROTEIN RECF"/>
    <property type="match status" value="1"/>
</dbReference>
<proteinExistence type="inferred from homology"/>
<comment type="similarity">
    <text evidence="2 12 13">Belongs to the RecF family.</text>
</comment>
<dbReference type="HAMAP" id="MF_00365">
    <property type="entry name" value="RecF"/>
    <property type="match status" value="1"/>
</dbReference>
<evidence type="ECO:0000256" key="13">
    <source>
        <dbReference type="RuleBase" id="RU000578"/>
    </source>
</evidence>
<dbReference type="InterPro" id="IPR018078">
    <property type="entry name" value="DNA-binding_RecF_CS"/>
</dbReference>
<dbReference type="InterPro" id="IPR001238">
    <property type="entry name" value="DNA-binding_RecF"/>
</dbReference>
<reference evidence="15" key="2">
    <citation type="submission" date="2021-04" db="EMBL/GenBank/DDBJ databases">
        <authorList>
            <person name="Gilroy R."/>
        </authorList>
    </citation>
    <scope>NUCLEOTIDE SEQUENCE</scope>
    <source>
        <strain evidence="15">CHK193-4272</strain>
    </source>
</reference>
<dbReference type="SUPFAM" id="SSF52540">
    <property type="entry name" value="P-loop containing nucleoside triphosphate hydrolases"/>
    <property type="match status" value="1"/>
</dbReference>
<dbReference type="GO" id="GO:0005737">
    <property type="term" value="C:cytoplasm"/>
    <property type="evidence" value="ECO:0007669"/>
    <property type="project" value="UniProtKB-SubCell"/>
</dbReference>
<evidence type="ECO:0000313" key="15">
    <source>
        <dbReference type="EMBL" id="HIV62331.1"/>
    </source>
</evidence>
<dbReference type="GO" id="GO:0000731">
    <property type="term" value="P:DNA synthesis involved in DNA repair"/>
    <property type="evidence" value="ECO:0007669"/>
    <property type="project" value="TreeGrafter"/>
</dbReference>
<dbReference type="GO" id="GO:0003697">
    <property type="term" value="F:single-stranded DNA binding"/>
    <property type="evidence" value="ECO:0007669"/>
    <property type="project" value="UniProtKB-UniRule"/>
</dbReference>
<protein>
    <recommendedName>
        <fullName evidence="3 12">DNA replication and repair protein RecF</fullName>
    </recommendedName>
</protein>
<dbReference type="PANTHER" id="PTHR32182">
    <property type="entry name" value="DNA REPLICATION AND REPAIR PROTEIN RECF"/>
    <property type="match status" value="1"/>
</dbReference>
<reference evidence="15" key="1">
    <citation type="journal article" date="2021" name="PeerJ">
        <title>Extensive microbial diversity within the chicken gut microbiome revealed by metagenomics and culture.</title>
        <authorList>
            <person name="Gilroy R."/>
            <person name="Ravi A."/>
            <person name="Getino M."/>
            <person name="Pursley I."/>
            <person name="Horton D.L."/>
            <person name="Alikhan N.F."/>
            <person name="Baker D."/>
            <person name="Gharbi K."/>
            <person name="Hall N."/>
            <person name="Watson M."/>
            <person name="Adriaenssens E.M."/>
            <person name="Foster-Nyarko E."/>
            <person name="Jarju S."/>
            <person name="Secka A."/>
            <person name="Antonio M."/>
            <person name="Oren A."/>
            <person name="Chaudhuri R.R."/>
            <person name="La Ragione R."/>
            <person name="Hildebrand F."/>
            <person name="Pallen M.J."/>
        </authorList>
    </citation>
    <scope>NUCLEOTIDE SEQUENCE</scope>
    <source>
        <strain evidence="15">CHK193-4272</strain>
    </source>
</reference>
<comment type="subcellular location">
    <subcellularLocation>
        <location evidence="1 12 13">Cytoplasm</location>
    </subcellularLocation>
</comment>
<dbReference type="InterPro" id="IPR027417">
    <property type="entry name" value="P-loop_NTPase"/>
</dbReference>
<organism evidence="15 16">
    <name type="scientific">Candidatus Butyricicoccus avistercoris</name>
    <dbReference type="NCBI Taxonomy" id="2838518"/>
    <lineage>
        <taxon>Bacteria</taxon>
        <taxon>Bacillati</taxon>
        <taxon>Bacillota</taxon>
        <taxon>Clostridia</taxon>
        <taxon>Eubacteriales</taxon>
        <taxon>Butyricicoccaceae</taxon>
        <taxon>Butyricicoccus</taxon>
    </lineage>
</organism>
<feature type="binding site" evidence="12">
    <location>
        <begin position="30"/>
        <end position="37"/>
    </location>
    <ligand>
        <name>ATP</name>
        <dbReference type="ChEBI" id="CHEBI:30616"/>
    </ligand>
</feature>
<keyword evidence="4 12" id="KW-0963">Cytoplasm</keyword>
<dbReference type="GO" id="GO:0005524">
    <property type="term" value="F:ATP binding"/>
    <property type="evidence" value="ECO:0007669"/>
    <property type="project" value="UniProtKB-UniRule"/>
</dbReference>
<evidence type="ECO:0000256" key="8">
    <source>
        <dbReference type="ARBA" id="ARBA00022840"/>
    </source>
</evidence>
<name>A0A9D1PHP0_9FIRM</name>
<keyword evidence="9 12" id="KW-0238">DNA-binding</keyword>
<keyword evidence="8 12" id="KW-0067">ATP-binding</keyword>
<comment type="caution">
    <text evidence="15">The sequence shown here is derived from an EMBL/GenBank/DDBJ whole genome shotgun (WGS) entry which is preliminary data.</text>
</comment>
<evidence type="ECO:0000256" key="1">
    <source>
        <dbReference type="ARBA" id="ARBA00004496"/>
    </source>
</evidence>
<feature type="domain" description="RecF/RecN/SMC N-terminal" evidence="14">
    <location>
        <begin position="3"/>
        <end position="363"/>
    </location>
</feature>
<keyword evidence="7 12" id="KW-0227">DNA damage</keyword>
<dbReference type="GO" id="GO:0006302">
    <property type="term" value="P:double-strand break repair"/>
    <property type="evidence" value="ECO:0007669"/>
    <property type="project" value="TreeGrafter"/>
</dbReference>
<dbReference type="AlphaFoldDB" id="A0A9D1PHP0"/>
<keyword evidence="11 12" id="KW-0742">SOS response</keyword>
<evidence type="ECO:0000256" key="6">
    <source>
        <dbReference type="ARBA" id="ARBA00022741"/>
    </source>
</evidence>
<evidence type="ECO:0000256" key="3">
    <source>
        <dbReference type="ARBA" id="ARBA00020170"/>
    </source>
</evidence>
<gene>
    <name evidence="12 15" type="primary">recF</name>
    <name evidence="15" type="ORF">H9746_05780</name>
</gene>
<evidence type="ECO:0000313" key="16">
    <source>
        <dbReference type="Proteomes" id="UP000886808"/>
    </source>
</evidence>
<dbReference type="GO" id="GO:0009432">
    <property type="term" value="P:SOS response"/>
    <property type="evidence" value="ECO:0007669"/>
    <property type="project" value="UniProtKB-UniRule"/>
</dbReference>
<evidence type="ECO:0000256" key="10">
    <source>
        <dbReference type="ARBA" id="ARBA00023204"/>
    </source>
</evidence>
<keyword evidence="5 12" id="KW-0235">DNA replication</keyword>
<evidence type="ECO:0000259" key="14">
    <source>
        <dbReference type="Pfam" id="PF02463"/>
    </source>
</evidence>
<dbReference type="Gene3D" id="3.40.50.300">
    <property type="entry name" value="P-loop containing nucleotide triphosphate hydrolases"/>
    <property type="match status" value="1"/>
</dbReference>
<accession>A0A9D1PHP0</accession>
<dbReference type="InterPro" id="IPR042174">
    <property type="entry name" value="RecF_2"/>
</dbReference>
<dbReference type="InterPro" id="IPR003395">
    <property type="entry name" value="RecF/RecN/SMC_N"/>
</dbReference>
<evidence type="ECO:0000256" key="11">
    <source>
        <dbReference type="ARBA" id="ARBA00023236"/>
    </source>
</evidence>
<dbReference type="PROSITE" id="PS00618">
    <property type="entry name" value="RECF_2"/>
    <property type="match status" value="1"/>
</dbReference>
<keyword evidence="10 12" id="KW-0234">DNA repair</keyword>
<dbReference type="NCBIfam" id="TIGR00611">
    <property type="entry name" value="recf"/>
    <property type="match status" value="1"/>
</dbReference>
<dbReference type="Gene3D" id="1.20.1050.90">
    <property type="entry name" value="RecF/RecN/SMC, N-terminal domain"/>
    <property type="match status" value="1"/>
</dbReference>
<dbReference type="GO" id="GO:0006260">
    <property type="term" value="P:DNA replication"/>
    <property type="evidence" value="ECO:0007669"/>
    <property type="project" value="UniProtKB-UniRule"/>
</dbReference>
<dbReference type="Proteomes" id="UP000886808">
    <property type="component" value="Unassembled WGS sequence"/>
</dbReference>
<evidence type="ECO:0000256" key="4">
    <source>
        <dbReference type="ARBA" id="ARBA00022490"/>
    </source>
</evidence>
<dbReference type="Pfam" id="PF02463">
    <property type="entry name" value="SMC_N"/>
    <property type="match status" value="1"/>
</dbReference>
<sequence length="373" mass="42514">MNIKCIKLENFRNYKTEEVSFCDGVNVIYGENAQGKTNLLEAVAAVSTIRLFRTGQKKEGLRFRENKGKITGEFTAEGRDFSVELRLFDRKPAEVYRNGVRMKRQSDARGILKTVLFCPDDLYLIRAGAGARRKFLDTALCQLRPNYDKVLSEYEKVLAHKNKILKDSEEKPEMLELLDDFSLRLARLGAIIIRYRAYYIRKLSEKACKVHSLVAPNENLNIKYKTVSSITDPYASTQDIEKELIEHVISHKRFEIAAKSCLSGPHKDDLEIMLNDVSASSFGSQGQIRTCALALKLAEREMFFDDSGEYPVLLLDDVLSELDAKRQDFVLNRIDKGQVLITCCDREVVKKIDVGMAFYVQNGQVLTDNKNIK</sequence>
<evidence type="ECO:0000256" key="2">
    <source>
        <dbReference type="ARBA" id="ARBA00008016"/>
    </source>
</evidence>
<dbReference type="EMBL" id="DXIE01000033">
    <property type="protein sequence ID" value="HIV62331.1"/>
    <property type="molecule type" value="Genomic_DNA"/>
</dbReference>
<evidence type="ECO:0000256" key="12">
    <source>
        <dbReference type="HAMAP-Rule" id="MF_00365"/>
    </source>
</evidence>
<comment type="function">
    <text evidence="12 13">The RecF protein is involved in DNA metabolism; it is required for DNA replication and normal SOS inducibility. RecF binds preferentially to single-stranded, linear DNA. It also seems to bind ATP.</text>
</comment>
<evidence type="ECO:0000256" key="9">
    <source>
        <dbReference type="ARBA" id="ARBA00023125"/>
    </source>
</evidence>